<dbReference type="PANTHER" id="PTHR44196:SF1">
    <property type="entry name" value="DEHYDROGENASE_REDUCTASE SDR FAMILY MEMBER 7B"/>
    <property type="match status" value="1"/>
</dbReference>
<dbReference type="EMBL" id="JAFBER010000016">
    <property type="protein sequence ID" value="MBM7646150.1"/>
    <property type="molecule type" value="Genomic_DNA"/>
</dbReference>
<evidence type="ECO:0000313" key="4">
    <source>
        <dbReference type="EMBL" id="MBM7646150.1"/>
    </source>
</evidence>
<evidence type="ECO:0000256" key="1">
    <source>
        <dbReference type="ARBA" id="ARBA00006484"/>
    </source>
</evidence>
<dbReference type="Gene3D" id="3.40.50.720">
    <property type="entry name" value="NAD(P)-binding Rossmann-like Domain"/>
    <property type="match status" value="1"/>
</dbReference>
<reference evidence="4 5" key="1">
    <citation type="submission" date="2021-01" db="EMBL/GenBank/DDBJ databases">
        <title>Genomic Encyclopedia of Type Strains, Phase IV (KMG-IV): sequencing the most valuable type-strain genomes for metagenomic binning, comparative biology and taxonomic classification.</title>
        <authorList>
            <person name="Goeker M."/>
        </authorList>
    </citation>
    <scope>NUCLEOTIDE SEQUENCE [LARGE SCALE GENOMIC DNA]</scope>
    <source>
        <strain evidence="4 5">DSM 28236</strain>
    </source>
</reference>
<dbReference type="InterPro" id="IPR036291">
    <property type="entry name" value="NAD(P)-bd_dom_sf"/>
</dbReference>
<proteinExistence type="inferred from homology"/>
<comment type="similarity">
    <text evidence="1 3">Belongs to the short-chain dehydrogenases/reductases (SDR) family.</text>
</comment>
<protein>
    <submittedName>
        <fullName evidence="4">Short-subunit dehydrogenase</fullName>
    </submittedName>
</protein>
<keyword evidence="5" id="KW-1185">Reference proteome</keyword>
<evidence type="ECO:0000256" key="3">
    <source>
        <dbReference type="RuleBase" id="RU000363"/>
    </source>
</evidence>
<evidence type="ECO:0000256" key="2">
    <source>
        <dbReference type="ARBA" id="ARBA00023002"/>
    </source>
</evidence>
<accession>A0ABS2Q2H3</accession>
<dbReference type="InterPro" id="IPR002347">
    <property type="entry name" value="SDR_fam"/>
</dbReference>
<comment type="caution">
    <text evidence="4">The sequence shown here is derived from an EMBL/GenBank/DDBJ whole genome shotgun (WGS) entry which is preliminary data.</text>
</comment>
<dbReference type="PRINTS" id="PR00080">
    <property type="entry name" value="SDRFAMILY"/>
</dbReference>
<name>A0ABS2Q2H3_9BACL</name>
<dbReference type="InterPro" id="IPR020904">
    <property type="entry name" value="Sc_DH/Rdtase_CS"/>
</dbReference>
<organism evidence="4 5">
    <name type="scientific">Scopulibacillus daqui</name>
    <dbReference type="NCBI Taxonomy" id="1469162"/>
    <lineage>
        <taxon>Bacteria</taxon>
        <taxon>Bacillati</taxon>
        <taxon>Bacillota</taxon>
        <taxon>Bacilli</taxon>
        <taxon>Bacillales</taxon>
        <taxon>Sporolactobacillaceae</taxon>
        <taxon>Scopulibacillus</taxon>
    </lineage>
</organism>
<dbReference type="Proteomes" id="UP000808914">
    <property type="component" value="Unassembled WGS sequence"/>
</dbReference>
<dbReference type="RefSeq" id="WP_205004045.1">
    <property type="nucleotide sequence ID" value="NZ_JAFBER010000016.1"/>
</dbReference>
<sequence length="265" mass="29438">MRNKSLKNRKIIITGASSGIGKEMAIIAASRGAVPILLARSLDKLQMIQRHIHHDYDIVPDIHSLDVSDSDAVRLVFNEMIEKHKDIDALINNAGFGVFDYFSEASPDDIKRMFEVNVIGLMVCTRMLVPYMLKRNRGHIINVASIAGKLATPKSTVYAASKHAVLGFTNGLRMELAKTNIHVTAVNPGPIRTNFFDIADPSGQYIANVSRYIVEPEQVAKRVVNVIGTNTREVNIPWTMNAGARLYQFFPRLVEKAAANLLNKK</sequence>
<keyword evidence="2" id="KW-0560">Oxidoreductase</keyword>
<dbReference type="PRINTS" id="PR00081">
    <property type="entry name" value="GDHRDH"/>
</dbReference>
<dbReference type="SUPFAM" id="SSF51735">
    <property type="entry name" value="NAD(P)-binding Rossmann-fold domains"/>
    <property type="match status" value="1"/>
</dbReference>
<dbReference type="PIRSF" id="PIRSF000126">
    <property type="entry name" value="11-beta-HSD1"/>
    <property type="match status" value="1"/>
</dbReference>
<evidence type="ECO:0000313" key="5">
    <source>
        <dbReference type="Proteomes" id="UP000808914"/>
    </source>
</evidence>
<gene>
    <name evidence="4" type="ORF">JOD45_002376</name>
</gene>
<dbReference type="PANTHER" id="PTHR44196">
    <property type="entry name" value="DEHYDROGENASE/REDUCTASE SDR FAMILY MEMBER 7B"/>
    <property type="match status" value="1"/>
</dbReference>
<dbReference type="Pfam" id="PF00106">
    <property type="entry name" value="adh_short"/>
    <property type="match status" value="1"/>
</dbReference>
<dbReference type="PROSITE" id="PS00061">
    <property type="entry name" value="ADH_SHORT"/>
    <property type="match status" value="1"/>
</dbReference>